<sequence>MNAFAELRTAIQSTVRRPRLRLRAATASRWLTTSRPTLRASSIYVSDSNDPWFNLAFEDWIFRKTDPEERILYMYRNSPSVIVGRNQNPWKEINLARLRELDIPFVRRKSGGGTVYHDLGNTNYCVFVPRTEFDRKTNAELVTRGLNELDIDAYVNDRNDICVDGFKMSRWLVPQCIAEQNVREA</sequence>
<dbReference type="InterPro" id="IPR045864">
    <property type="entry name" value="aa-tRNA-synth_II/BPL/LPL"/>
</dbReference>
<dbReference type="GO" id="GO:0017118">
    <property type="term" value="F:lipoyltransferase activity"/>
    <property type="evidence" value="ECO:0007669"/>
    <property type="project" value="TreeGrafter"/>
</dbReference>
<dbReference type="EMBL" id="PJQD01000097">
    <property type="protein sequence ID" value="POY70763.1"/>
    <property type="molecule type" value="Genomic_DNA"/>
</dbReference>
<evidence type="ECO:0000313" key="7">
    <source>
        <dbReference type="Proteomes" id="UP000237144"/>
    </source>
</evidence>
<evidence type="ECO:0000256" key="4">
    <source>
        <dbReference type="ARBA" id="ARBA00015925"/>
    </source>
</evidence>
<evidence type="ECO:0000256" key="2">
    <source>
        <dbReference type="ARBA" id="ARBA00005085"/>
    </source>
</evidence>
<evidence type="ECO:0000256" key="3">
    <source>
        <dbReference type="ARBA" id="ARBA00008242"/>
    </source>
</evidence>
<proteinExistence type="inferred from homology"/>
<comment type="pathway">
    <text evidence="2">Protein modification; protein lipoylation via exogenous pathway; protein N(6)-(lipoyl)lysine from lipoate: step 2/2.</text>
</comment>
<accession>A0A2S5B1V1</accession>
<dbReference type="CDD" id="cd16443">
    <property type="entry name" value="LplA"/>
    <property type="match status" value="1"/>
</dbReference>
<dbReference type="PANTHER" id="PTHR12561:SF3">
    <property type="entry name" value="LIPOYLTRANSFERASE 1, MITOCHONDRIAL"/>
    <property type="match status" value="1"/>
</dbReference>
<dbReference type="Proteomes" id="UP000237144">
    <property type="component" value="Unassembled WGS sequence"/>
</dbReference>
<dbReference type="Pfam" id="PF21948">
    <property type="entry name" value="LplA-B_cat"/>
    <property type="match status" value="1"/>
</dbReference>
<dbReference type="SUPFAM" id="SSF55681">
    <property type="entry name" value="Class II aaRS and biotin synthetases"/>
    <property type="match status" value="1"/>
</dbReference>
<dbReference type="InterPro" id="IPR004562">
    <property type="entry name" value="LipoylTrfase_LipoateP_Ligase"/>
</dbReference>
<dbReference type="Gene3D" id="3.30.930.10">
    <property type="entry name" value="Bira Bifunctional Protein, Domain 2"/>
    <property type="match status" value="1"/>
</dbReference>
<evidence type="ECO:0000256" key="1">
    <source>
        <dbReference type="ARBA" id="ARBA00003253"/>
    </source>
</evidence>
<comment type="similarity">
    <text evidence="3">Belongs to the LplA family.</text>
</comment>
<dbReference type="GO" id="GO:0005739">
    <property type="term" value="C:mitochondrion"/>
    <property type="evidence" value="ECO:0007669"/>
    <property type="project" value="TreeGrafter"/>
</dbReference>
<dbReference type="GO" id="GO:0009249">
    <property type="term" value="P:protein lipoylation"/>
    <property type="evidence" value="ECO:0007669"/>
    <property type="project" value="InterPro"/>
</dbReference>
<dbReference type="InterPro" id="IPR004143">
    <property type="entry name" value="BPL_LPL_catalytic"/>
</dbReference>
<dbReference type="PANTHER" id="PTHR12561">
    <property type="entry name" value="LIPOATE-PROTEIN LIGASE"/>
    <property type="match status" value="1"/>
</dbReference>
<comment type="function">
    <text evidence="1">Catalyzes both the ATP-dependent activation of exogenously supplied lipoate to lipoyl-AMP and the transfer of the activated lipoyl onto the lipoyl domains of lipoate-dependent enzymes.</text>
</comment>
<organism evidence="6 7">
    <name type="scientific">Rhodotorula taiwanensis</name>
    <dbReference type="NCBI Taxonomy" id="741276"/>
    <lineage>
        <taxon>Eukaryota</taxon>
        <taxon>Fungi</taxon>
        <taxon>Dikarya</taxon>
        <taxon>Basidiomycota</taxon>
        <taxon>Pucciniomycotina</taxon>
        <taxon>Microbotryomycetes</taxon>
        <taxon>Sporidiobolales</taxon>
        <taxon>Sporidiobolaceae</taxon>
        <taxon>Rhodotorula</taxon>
    </lineage>
</organism>
<dbReference type="AlphaFoldDB" id="A0A2S5B1V1"/>
<feature type="domain" description="BPL/LPL catalytic" evidence="5">
    <location>
        <begin position="66"/>
        <end position="185"/>
    </location>
</feature>
<comment type="caution">
    <text evidence="6">The sequence shown here is derived from an EMBL/GenBank/DDBJ whole genome shotgun (WGS) entry which is preliminary data.</text>
</comment>
<dbReference type="UniPathway" id="UPA00537">
    <property type="reaction ID" value="UER00595"/>
</dbReference>
<name>A0A2S5B1V1_9BASI</name>
<gene>
    <name evidence="6" type="ORF">BMF94_6173</name>
</gene>
<evidence type="ECO:0000313" key="6">
    <source>
        <dbReference type="EMBL" id="POY70763.1"/>
    </source>
</evidence>
<reference evidence="6 7" key="1">
    <citation type="journal article" date="2018" name="Front. Microbiol.">
        <title>Prospects for Fungal Bioremediation of Acidic Radioactive Waste Sites: Characterization and Genome Sequence of Rhodotorula taiwanensis MD1149.</title>
        <authorList>
            <person name="Tkavc R."/>
            <person name="Matrosova V.Y."/>
            <person name="Grichenko O.E."/>
            <person name="Gostincar C."/>
            <person name="Volpe R.P."/>
            <person name="Klimenkova P."/>
            <person name="Gaidamakova E.K."/>
            <person name="Zhou C.E."/>
            <person name="Stewart B.J."/>
            <person name="Lyman M.G."/>
            <person name="Malfatti S.A."/>
            <person name="Rubinfeld B."/>
            <person name="Courtot M."/>
            <person name="Singh J."/>
            <person name="Dalgard C.L."/>
            <person name="Hamilton T."/>
            <person name="Frey K.G."/>
            <person name="Gunde-Cimerman N."/>
            <person name="Dugan L."/>
            <person name="Daly M.J."/>
        </authorList>
    </citation>
    <scope>NUCLEOTIDE SEQUENCE [LARGE SCALE GENOMIC DNA]</scope>
    <source>
        <strain evidence="6 7">MD1149</strain>
    </source>
</reference>
<keyword evidence="7" id="KW-1185">Reference proteome</keyword>
<evidence type="ECO:0000259" key="5">
    <source>
        <dbReference type="PROSITE" id="PS51733"/>
    </source>
</evidence>
<dbReference type="OrthoDB" id="201621at2759"/>
<dbReference type="STRING" id="741276.A0A2S5B1V1"/>
<dbReference type="PROSITE" id="PS51733">
    <property type="entry name" value="BPL_LPL_CATALYTIC"/>
    <property type="match status" value="1"/>
</dbReference>
<protein>
    <recommendedName>
        <fullName evidence="4">Putative lipoate-protein ligase A</fullName>
    </recommendedName>
</protein>